<accession>A0A917I1B6</accession>
<evidence type="ECO:0000313" key="2">
    <source>
        <dbReference type="Proteomes" id="UP000633278"/>
    </source>
</evidence>
<dbReference type="Proteomes" id="UP000633278">
    <property type="component" value="Unassembled WGS sequence"/>
</dbReference>
<dbReference type="GO" id="GO:0016740">
    <property type="term" value="F:transferase activity"/>
    <property type="evidence" value="ECO:0007669"/>
    <property type="project" value="UniProtKB-KW"/>
</dbReference>
<dbReference type="SUPFAM" id="SSF53756">
    <property type="entry name" value="UDP-Glycosyltransferase/glycogen phosphorylase"/>
    <property type="match status" value="1"/>
</dbReference>
<name>A0A917I1B6_9FLAO</name>
<dbReference type="AlphaFoldDB" id="A0A917I1B6"/>
<proteinExistence type="predicted"/>
<dbReference type="Pfam" id="PF13528">
    <property type="entry name" value="Glyco_trans_1_3"/>
    <property type="match status" value="1"/>
</dbReference>
<organism evidence="1 2">
    <name type="scientific">Polaribacter pacificus</name>
    <dbReference type="NCBI Taxonomy" id="1775173"/>
    <lineage>
        <taxon>Bacteria</taxon>
        <taxon>Pseudomonadati</taxon>
        <taxon>Bacteroidota</taxon>
        <taxon>Flavobacteriia</taxon>
        <taxon>Flavobacteriales</taxon>
        <taxon>Flavobacteriaceae</taxon>
    </lineage>
</organism>
<reference evidence="1" key="1">
    <citation type="journal article" date="2014" name="Int. J. Syst. Evol. Microbiol.">
        <title>Complete genome sequence of Corynebacterium casei LMG S-19264T (=DSM 44701T), isolated from a smear-ripened cheese.</title>
        <authorList>
            <consortium name="US DOE Joint Genome Institute (JGI-PGF)"/>
            <person name="Walter F."/>
            <person name="Albersmeier A."/>
            <person name="Kalinowski J."/>
            <person name="Ruckert C."/>
        </authorList>
    </citation>
    <scope>NUCLEOTIDE SEQUENCE</scope>
    <source>
        <strain evidence="1">CGMCC 1.15763</strain>
    </source>
</reference>
<gene>
    <name evidence="1" type="ORF">GCM10011416_22950</name>
</gene>
<evidence type="ECO:0000313" key="1">
    <source>
        <dbReference type="EMBL" id="GGH03418.1"/>
    </source>
</evidence>
<keyword evidence="2" id="KW-1185">Reference proteome</keyword>
<sequence length="346" mass="40013">MKILYAIQGTGNGHLSRAKDIIPLLKTKGDVDILISGIQADISLPYEVTYKLRGFSFIFGKNGGIDFFKTIKNFKLRQLFREVRSIPIKQYDLIINDFEPIAAWAAYLKGIPTIGLSHQNAVLNTLSPQNKKVQFERWLLKYYAPTTYQYGFHFKKYDDSIFTPVIRKEIRDLQITNKKHYTVYLPAYSDEKIIKHLSCFKNIKWEVFSKNSDTYYFKNNIIVQPIENEHFLKSIASCEGVLCGAGFETPAEALFLKKKLLVIPMKNQFEQQCNAVALREIGVPVLKKLGKKQLRKINKWLKSSQNIKVDFPDETAQIINQILHNYIIQEEKPIYQSIDSLPTFSK</sequence>
<dbReference type="RefSeq" id="WP_188599495.1">
    <property type="nucleotide sequence ID" value="NZ_BMJW01000003.1"/>
</dbReference>
<reference evidence="1" key="2">
    <citation type="submission" date="2020-09" db="EMBL/GenBank/DDBJ databases">
        <authorList>
            <person name="Sun Q."/>
            <person name="Zhou Y."/>
        </authorList>
    </citation>
    <scope>NUCLEOTIDE SEQUENCE</scope>
    <source>
        <strain evidence="1">CGMCC 1.15763</strain>
    </source>
</reference>
<dbReference type="EMBL" id="BMJW01000003">
    <property type="protein sequence ID" value="GGH03418.1"/>
    <property type="molecule type" value="Genomic_DNA"/>
</dbReference>
<keyword evidence="1" id="KW-0808">Transferase</keyword>
<comment type="caution">
    <text evidence="1">The sequence shown here is derived from an EMBL/GenBank/DDBJ whole genome shotgun (WGS) entry which is preliminary data.</text>
</comment>
<protein>
    <submittedName>
        <fullName evidence="1">Glycosyl transferase</fullName>
    </submittedName>
</protein>